<dbReference type="EMBL" id="VSRR010001406">
    <property type="protein sequence ID" value="MPC25029.1"/>
    <property type="molecule type" value="Genomic_DNA"/>
</dbReference>
<accession>A0A5B7DVC5</accession>
<comment type="caution">
    <text evidence="1">The sequence shown here is derived from an EMBL/GenBank/DDBJ whole genome shotgun (WGS) entry which is preliminary data.</text>
</comment>
<evidence type="ECO:0000313" key="1">
    <source>
        <dbReference type="EMBL" id="MPC25029.1"/>
    </source>
</evidence>
<organism evidence="1 2">
    <name type="scientific">Portunus trituberculatus</name>
    <name type="common">Swimming crab</name>
    <name type="synonym">Neptunus trituberculatus</name>
    <dbReference type="NCBI Taxonomy" id="210409"/>
    <lineage>
        <taxon>Eukaryota</taxon>
        <taxon>Metazoa</taxon>
        <taxon>Ecdysozoa</taxon>
        <taxon>Arthropoda</taxon>
        <taxon>Crustacea</taxon>
        <taxon>Multicrustacea</taxon>
        <taxon>Malacostraca</taxon>
        <taxon>Eumalacostraca</taxon>
        <taxon>Eucarida</taxon>
        <taxon>Decapoda</taxon>
        <taxon>Pleocyemata</taxon>
        <taxon>Brachyura</taxon>
        <taxon>Eubrachyura</taxon>
        <taxon>Portunoidea</taxon>
        <taxon>Portunidae</taxon>
        <taxon>Portuninae</taxon>
        <taxon>Portunus</taxon>
    </lineage>
</organism>
<dbReference type="AlphaFoldDB" id="A0A5B7DVC5"/>
<reference evidence="1 2" key="1">
    <citation type="submission" date="2019-05" db="EMBL/GenBank/DDBJ databases">
        <title>Another draft genome of Portunus trituberculatus and its Hox gene families provides insights of decapod evolution.</title>
        <authorList>
            <person name="Jeong J.-H."/>
            <person name="Song I."/>
            <person name="Kim S."/>
            <person name="Choi T."/>
            <person name="Kim D."/>
            <person name="Ryu S."/>
            <person name="Kim W."/>
        </authorList>
    </citation>
    <scope>NUCLEOTIDE SEQUENCE [LARGE SCALE GENOMIC DNA]</scope>
    <source>
        <tissue evidence="1">Muscle</tissue>
    </source>
</reference>
<evidence type="ECO:0000313" key="2">
    <source>
        <dbReference type="Proteomes" id="UP000324222"/>
    </source>
</evidence>
<keyword evidence="2" id="KW-1185">Reference proteome</keyword>
<gene>
    <name evidence="1" type="ORF">E2C01_018128</name>
</gene>
<dbReference type="Proteomes" id="UP000324222">
    <property type="component" value="Unassembled WGS sequence"/>
</dbReference>
<proteinExistence type="predicted"/>
<sequence>MRALQWCLKRHWRATSDPDWWRVAPNRSTSERRPIRGGAPGTNSILRYFPARVGSSSGRFSGFRSVDCGGAGVPHKSSGAFGSLSGSPVFSGGLVRVGGVCDIRQLDSGCLSQEVWGHLFRTSVGLSRDGSPMLREPFRLSMPCFRSRTLQFNYRCAQSGVCCFRVDPTSRNLQESLPGVGVSSGRSVCHGTDPSSAPVCISSSRSGILVTGCILFSMGRSGSVRLSTVHSDPPCSGEGSRVAGCTYNASCCSLASGRLVSRGLSSWIVRGFFPSGGLSFDNLTVPSSSGEGLSSRVVTLQHLFRAQGFSLRAAKFMSCPIRQSSASVCQVKWRVFCG</sequence>
<protein>
    <submittedName>
        <fullName evidence="1">Uncharacterized protein</fullName>
    </submittedName>
</protein>
<name>A0A5B7DVC5_PORTR</name>